<protein>
    <recommendedName>
        <fullName evidence="4">DUF3489 domain-containing protein</fullName>
    </recommendedName>
</protein>
<accession>A0A1H8TDK6</accession>
<dbReference type="OrthoDB" id="7206991at2"/>
<dbReference type="Proteomes" id="UP000198893">
    <property type="component" value="Unassembled WGS sequence"/>
</dbReference>
<dbReference type="RefSeq" id="WP_093118972.1">
    <property type="nucleotide sequence ID" value="NZ_FODS01000015.1"/>
</dbReference>
<dbReference type="EMBL" id="FODS01000015">
    <property type="protein sequence ID" value="SEO89027.1"/>
    <property type="molecule type" value="Genomic_DNA"/>
</dbReference>
<gene>
    <name evidence="2" type="ORF">SAMN04490248_11533</name>
</gene>
<evidence type="ECO:0000313" key="3">
    <source>
        <dbReference type="Proteomes" id="UP000198893"/>
    </source>
</evidence>
<feature type="region of interest" description="Disordered" evidence="1">
    <location>
        <begin position="60"/>
        <end position="80"/>
    </location>
</feature>
<dbReference type="Pfam" id="PF11994">
    <property type="entry name" value="DUF3489"/>
    <property type="match status" value="1"/>
</dbReference>
<keyword evidence="3" id="KW-1185">Reference proteome</keyword>
<evidence type="ECO:0000256" key="1">
    <source>
        <dbReference type="SAM" id="MobiDB-lite"/>
    </source>
</evidence>
<dbReference type="InterPro" id="IPR021880">
    <property type="entry name" value="DUF3489"/>
</dbReference>
<sequence>MTKANDIPNRETKAALVRRLLARKSGADITALQEATGWQAHSVRAALSTLRKAGYKIDRMPKKKVGSPPVYRITATPEAA</sequence>
<proteinExistence type="predicted"/>
<evidence type="ECO:0000313" key="2">
    <source>
        <dbReference type="EMBL" id="SEO89027.1"/>
    </source>
</evidence>
<dbReference type="AlphaFoldDB" id="A0A1H8TDK6"/>
<dbReference type="STRING" id="569882.SAMN04490248_11533"/>
<organism evidence="2 3">
    <name type="scientific">Salinihabitans flavidus</name>
    <dbReference type="NCBI Taxonomy" id="569882"/>
    <lineage>
        <taxon>Bacteria</taxon>
        <taxon>Pseudomonadati</taxon>
        <taxon>Pseudomonadota</taxon>
        <taxon>Alphaproteobacteria</taxon>
        <taxon>Rhodobacterales</taxon>
        <taxon>Roseobacteraceae</taxon>
        <taxon>Salinihabitans</taxon>
    </lineage>
</organism>
<evidence type="ECO:0008006" key="4">
    <source>
        <dbReference type="Google" id="ProtNLM"/>
    </source>
</evidence>
<name>A0A1H8TDK6_9RHOB</name>
<reference evidence="2 3" key="1">
    <citation type="submission" date="2016-10" db="EMBL/GenBank/DDBJ databases">
        <authorList>
            <person name="de Groot N.N."/>
        </authorList>
    </citation>
    <scope>NUCLEOTIDE SEQUENCE [LARGE SCALE GENOMIC DNA]</scope>
    <source>
        <strain evidence="2 3">DSM 27842</strain>
    </source>
</reference>